<feature type="region of interest" description="Disordered" evidence="1">
    <location>
        <begin position="1"/>
        <end position="31"/>
    </location>
</feature>
<name>A0AAE0DNT7_9LECA</name>
<gene>
    <name evidence="2" type="ORF">OEA41_008399</name>
</gene>
<reference evidence="2" key="1">
    <citation type="submission" date="2022-11" db="EMBL/GenBank/DDBJ databases">
        <title>Chromosomal genome sequence assembly and mating type (MAT) locus characterization of the leprose asexual lichenized fungus Lepraria neglecta (Nyl.) Erichsen.</title>
        <authorList>
            <person name="Allen J.L."/>
            <person name="Pfeffer B."/>
        </authorList>
    </citation>
    <scope>NUCLEOTIDE SEQUENCE</scope>
    <source>
        <strain evidence="2">Allen 5258</strain>
    </source>
</reference>
<dbReference type="EMBL" id="JASNWA010000004">
    <property type="protein sequence ID" value="KAK3177071.1"/>
    <property type="molecule type" value="Genomic_DNA"/>
</dbReference>
<evidence type="ECO:0000313" key="3">
    <source>
        <dbReference type="Proteomes" id="UP001276659"/>
    </source>
</evidence>
<dbReference type="AlphaFoldDB" id="A0AAE0DNT7"/>
<evidence type="ECO:0000313" key="2">
    <source>
        <dbReference type="EMBL" id="KAK3177071.1"/>
    </source>
</evidence>
<comment type="caution">
    <text evidence="2">The sequence shown here is derived from an EMBL/GenBank/DDBJ whole genome shotgun (WGS) entry which is preliminary data.</text>
</comment>
<accession>A0AAE0DNT7</accession>
<proteinExistence type="predicted"/>
<evidence type="ECO:0000256" key="1">
    <source>
        <dbReference type="SAM" id="MobiDB-lite"/>
    </source>
</evidence>
<keyword evidence="3" id="KW-1185">Reference proteome</keyword>
<protein>
    <submittedName>
        <fullName evidence="2">Uncharacterized protein</fullName>
    </submittedName>
</protein>
<sequence>MFGQALKPTRTGQQATPLPRNSRAHPKASTKETLYQKKQLYANAGGSAQASFSLTLPDGSSRSDFTNIFLQPLPGDVWSSLSEICGPPPLPPPACAEASEYSQYYSDAGVTIDPPNFGNYDAPTYPPNTIPFPNTWGQTTAIEACACEASGSEYGSFELYFLVSQNSWRSVMYSRMNTEPSFFSVTNNDVKQVFGYNQPVPTLPTCVLTSSFTEYYVGVNATEDPNYPGNSLPASQPPQTTYYQAYNYDLYPAPLVVEACSCATQRFGYFLVSQNRWVCVSYWMNNSDTSYFSIVNSDGNHL</sequence>
<dbReference type="Proteomes" id="UP001276659">
    <property type="component" value="Unassembled WGS sequence"/>
</dbReference>
<organism evidence="2 3">
    <name type="scientific">Lepraria neglecta</name>
    <dbReference type="NCBI Taxonomy" id="209136"/>
    <lineage>
        <taxon>Eukaryota</taxon>
        <taxon>Fungi</taxon>
        <taxon>Dikarya</taxon>
        <taxon>Ascomycota</taxon>
        <taxon>Pezizomycotina</taxon>
        <taxon>Lecanoromycetes</taxon>
        <taxon>OSLEUM clade</taxon>
        <taxon>Lecanoromycetidae</taxon>
        <taxon>Lecanorales</taxon>
        <taxon>Lecanorineae</taxon>
        <taxon>Stereocaulaceae</taxon>
        <taxon>Lepraria</taxon>
    </lineage>
</organism>